<sequence length="239" mass="27178">MKLENSKEKQEEKNNELIKHKIIVFSLYAISLVISYKILYWASIEKNSTLVLLISTGAIIATFGSALSSIGGIWERDLLERVLENTDILFTDILKQERWRRWPFLSRTRVSKQLDGSKIVANLSNATVPINVGTHHIKVDVPTVLDDFFDLPLRKNAYTLYRYRAAASTTLLKGKDEQASVVTATGLNPTDELMAYENLYSSWAAILKFRLFRYISHLGSSLTVFGTVLTIFYCIKIYA</sequence>
<dbReference type="EMBL" id="JBHSAF010000002">
    <property type="protein sequence ID" value="MFC3912745.1"/>
    <property type="molecule type" value="Genomic_DNA"/>
</dbReference>
<protein>
    <submittedName>
        <fullName evidence="2">Uncharacterized protein</fullName>
    </submittedName>
</protein>
<proteinExistence type="predicted"/>
<keyword evidence="1" id="KW-1133">Transmembrane helix</keyword>
<evidence type="ECO:0000313" key="2">
    <source>
        <dbReference type="EMBL" id="MFC3912745.1"/>
    </source>
</evidence>
<comment type="caution">
    <text evidence="2">The sequence shown here is derived from an EMBL/GenBank/DDBJ whole genome shotgun (WGS) entry which is preliminary data.</text>
</comment>
<keyword evidence="3" id="KW-1185">Reference proteome</keyword>
<dbReference type="RefSeq" id="WP_377150897.1">
    <property type="nucleotide sequence ID" value="NZ_JBHSAF010000002.1"/>
</dbReference>
<reference evidence="3" key="1">
    <citation type="journal article" date="2019" name="Int. J. Syst. Evol. Microbiol.">
        <title>The Global Catalogue of Microorganisms (GCM) 10K type strain sequencing project: providing services to taxonomists for standard genome sequencing and annotation.</title>
        <authorList>
            <consortium name="The Broad Institute Genomics Platform"/>
            <consortium name="The Broad Institute Genome Sequencing Center for Infectious Disease"/>
            <person name="Wu L."/>
            <person name="Ma J."/>
        </authorList>
    </citation>
    <scope>NUCLEOTIDE SEQUENCE [LARGE SCALE GENOMIC DNA]</scope>
    <source>
        <strain evidence="3">CCUG 54939</strain>
    </source>
</reference>
<feature type="transmembrane region" description="Helical" evidence="1">
    <location>
        <begin position="21"/>
        <end position="44"/>
    </location>
</feature>
<gene>
    <name evidence="2" type="ORF">ACFOSS_04565</name>
</gene>
<keyword evidence="1" id="KW-0472">Membrane</keyword>
<evidence type="ECO:0000256" key="1">
    <source>
        <dbReference type="SAM" id="Phobius"/>
    </source>
</evidence>
<feature type="transmembrane region" description="Helical" evidence="1">
    <location>
        <begin position="218"/>
        <end position="238"/>
    </location>
</feature>
<dbReference type="Proteomes" id="UP001595692">
    <property type="component" value="Unassembled WGS sequence"/>
</dbReference>
<accession>A0ABV8CKK9</accession>
<feature type="transmembrane region" description="Helical" evidence="1">
    <location>
        <begin position="50"/>
        <end position="74"/>
    </location>
</feature>
<evidence type="ECO:0000313" key="3">
    <source>
        <dbReference type="Proteomes" id="UP001595692"/>
    </source>
</evidence>
<name>A0ABV8CKK9_9GAMM</name>
<organism evidence="2 3">
    <name type="scientific">Pseudaeromonas sharmana</name>
    <dbReference type="NCBI Taxonomy" id="328412"/>
    <lineage>
        <taxon>Bacteria</taxon>
        <taxon>Pseudomonadati</taxon>
        <taxon>Pseudomonadota</taxon>
        <taxon>Gammaproteobacteria</taxon>
        <taxon>Aeromonadales</taxon>
        <taxon>Aeromonadaceae</taxon>
        <taxon>Pseudaeromonas</taxon>
    </lineage>
</organism>
<keyword evidence="1" id="KW-0812">Transmembrane</keyword>